<feature type="domain" description="Ancillary SecYEG translocon subunit/Cell division coordinator CpoB TPR" evidence="5">
    <location>
        <begin position="929"/>
        <end position="1058"/>
    </location>
</feature>
<accession>A0A0S4N853</accession>
<dbReference type="Pfam" id="PF13174">
    <property type="entry name" value="TPR_6"/>
    <property type="match status" value="3"/>
</dbReference>
<feature type="coiled-coil region" evidence="3">
    <location>
        <begin position="888"/>
        <end position="915"/>
    </location>
</feature>
<evidence type="ECO:0000313" key="7">
    <source>
        <dbReference type="EMBL" id="CUU06289.1"/>
    </source>
</evidence>
<sequence length="1229" mass="142837">MFKICLATLFITLLFSLGLSQDTKENAEFKLAINLYNEGFYDLAIAQLKKFIDSFPNSPQNPEARFYLGMAYFKLRKFEDARLIFQDFALSRPTHPRAIEALWKVGECFAEMKKYNEAGSAFERVKLFYPKSQLAPKALIESARYFEISGDLQNTKKVLTALIQEYPDNEFFYNAKFKIAEILLKEGNLEKALIEYKKIHNEVEDKNLKLKARLNIAKINSILGKSEEAEKIFNEIISQKDIDPETTAEAYFELGKLQGEFGEYEIGINYTLKALSTIPTKDTLGTHATIKQKILLQLATYYFNLADYQNSIKFYNQIINTASETENDPELLFNIAIAFDKILNYEKANELYIKIINFDTTALKNPKASEIKINAMLNLANNYLLLGKFEEAIEIYKRYLETYPTHNAVQSVLFKIAQTYEEKIKDYKKAIFYYTELINRFPRSEYIDESLYHIGLCHLKRNETEEAKASFETLINEYISSEFYESALEKLEALRRTQTQSQVDQVAKIIDLISDVLANKPRWEIFLKIADFYNFSLKDYANALRYYNLAISEGNFDNKTLNYVNYQKSNCAYYLFAENKISSDSAKNIIQNFINSTFGEDSIEKAKVDTAIFYLYKVQTSGLTQDGRRKIASEFLNKYPSSKFVGYFLIELINYNISNGLWKEVIKISTENFNKFDKTQIPEVLFKRAYAYYKDNDKQKSLTDLNLLLKNYPSNYNARALDLQAQIFKEVKAYPDAVNVLREIEKNYFYTDLANDVKLKIADIYFESRDYIKAIDEYKSYLSSLDFSSRLRVPEVLFKIASAYQNLGDIANAKRYYKLYLSTPKPAPGITLQAMLPSAGEAYHALGNIYRSEGINEKAVYYFEKAGKFNSKITKETTLEAGDILFENERYDEALKKYNEAFKLAENDSEKALIQSKAIICYYRMNDIDNANKMINSFKQTFSKFDIKNYLAEFQIEFAGYYIRNKDNANAKKILDEVVKNYPNTKFENLGRYWMAKLEEINGNTESALKYLTDLNKKPLDKDLKLRVNLSLGNIYFKLEKYDSATIFYRFVVETSDEPKILKSAMSNLLACYEELGYYELALGIARKYIEKFPNAEDLIDKKIKIGLMYEMLGNYDLALSYFQSLLEEADKDLEAELHYYIGEVLYYKGEYEQAILEFLKVPFLVTKKTKIDWTANAFYMAGQSYEKMKKYDQAINMYQQIIDRPGIDPIFKSGAQKEIERVKSLLKQ</sequence>
<dbReference type="RefSeq" id="WP_140945220.1">
    <property type="nucleotide sequence ID" value="NZ_FAOO01000009.1"/>
</dbReference>
<dbReference type="PROSITE" id="PS50005">
    <property type="entry name" value="TPR"/>
    <property type="match status" value="8"/>
</dbReference>
<feature type="chain" id="PRO_5006624845" evidence="4">
    <location>
        <begin position="21"/>
        <end position="1229"/>
    </location>
</feature>
<dbReference type="InterPro" id="IPR011990">
    <property type="entry name" value="TPR-like_helical_dom_sf"/>
</dbReference>
<keyword evidence="8" id="KW-1185">Reference proteome</keyword>
<organism evidence="7 8">
    <name type="scientific">Candidatus Thermokryptus mobilis</name>
    <dbReference type="NCBI Taxonomy" id="1643428"/>
    <lineage>
        <taxon>Bacteria</taxon>
        <taxon>Pseudomonadati</taxon>
        <taxon>Candidatus Kryptoniota</taxon>
        <taxon>Candidatus Thermokryptus</taxon>
    </lineage>
</organism>
<proteinExistence type="predicted"/>
<evidence type="ECO:0000256" key="2">
    <source>
        <dbReference type="PROSITE-ProRule" id="PRU00339"/>
    </source>
</evidence>
<dbReference type="InterPro" id="IPR039565">
    <property type="entry name" value="BamD-like"/>
</dbReference>
<dbReference type="Gene3D" id="1.25.40.10">
    <property type="entry name" value="Tetratricopeptide repeat domain"/>
    <property type="match status" value="10"/>
</dbReference>
<dbReference type="OrthoDB" id="9758025at2"/>
<dbReference type="SUPFAM" id="SSF48452">
    <property type="entry name" value="TPR-like"/>
    <property type="match status" value="5"/>
</dbReference>
<feature type="signal peptide" evidence="4">
    <location>
        <begin position="1"/>
        <end position="20"/>
    </location>
</feature>
<dbReference type="PANTHER" id="PTHR12558">
    <property type="entry name" value="CELL DIVISION CYCLE 16,23,27"/>
    <property type="match status" value="1"/>
</dbReference>
<dbReference type="PROSITE" id="PS50293">
    <property type="entry name" value="TPR_REGION"/>
    <property type="match status" value="1"/>
</dbReference>
<feature type="domain" description="Outer membrane lipoprotein BamD-like" evidence="6">
    <location>
        <begin position="23"/>
        <end position="182"/>
    </location>
</feature>
<dbReference type="Pfam" id="PF13525">
    <property type="entry name" value="YfiO"/>
    <property type="match status" value="1"/>
</dbReference>
<protein>
    <submittedName>
        <fullName evidence="7">Tetratricopeptide repeat-containing protein</fullName>
    </submittedName>
</protein>
<evidence type="ECO:0000259" key="5">
    <source>
        <dbReference type="Pfam" id="PF09976"/>
    </source>
</evidence>
<evidence type="ECO:0000313" key="8">
    <source>
        <dbReference type="Proteomes" id="UP000320623"/>
    </source>
</evidence>
<evidence type="ECO:0000259" key="6">
    <source>
        <dbReference type="Pfam" id="PF13525"/>
    </source>
</evidence>
<feature type="repeat" description="TPR" evidence="2">
    <location>
        <begin position="373"/>
        <end position="406"/>
    </location>
</feature>
<dbReference type="EMBL" id="FAOO01000009">
    <property type="protein sequence ID" value="CUU06289.1"/>
    <property type="molecule type" value="Genomic_DNA"/>
</dbReference>
<dbReference type="SMART" id="SM00028">
    <property type="entry name" value="TPR"/>
    <property type="match status" value="21"/>
</dbReference>
<dbReference type="Pfam" id="PF13432">
    <property type="entry name" value="TPR_16"/>
    <property type="match status" value="1"/>
</dbReference>
<dbReference type="PANTHER" id="PTHR12558:SF13">
    <property type="entry name" value="CELL DIVISION CYCLE PROTEIN 27 HOMOLOG"/>
    <property type="match status" value="1"/>
</dbReference>
<feature type="repeat" description="TPR" evidence="2">
    <location>
        <begin position="1176"/>
        <end position="1209"/>
    </location>
</feature>
<evidence type="ECO:0000256" key="4">
    <source>
        <dbReference type="SAM" id="SignalP"/>
    </source>
</evidence>
<keyword evidence="1 4" id="KW-0732">Signal</keyword>
<feature type="coiled-coil region" evidence="3">
    <location>
        <begin position="189"/>
        <end position="220"/>
    </location>
</feature>
<feature type="repeat" description="TPR" evidence="2">
    <location>
        <begin position="875"/>
        <end position="908"/>
    </location>
</feature>
<evidence type="ECO:0000256" key="1">
    <source>
        <dbReference type="ARBA" id="ARBA00022729"/>
    </source>
</evidence>
<feature type="repeat" description="TPR" evidence="2">
    <location>
        <begin position="248"/>
        <end position="281"/>
    </location>
</feature>
<dbReference type="AlphaFoldDB" id="A0A0S4N853"/>
<dbReference type="Pfam" id="PF13181">
    <property type="entry name" value="TPR_8"/>
    <property type="match status" value="3"/>
</dbReference>
<gene>
    <name evidence="7" type="ORF">JGI1_01482</name>
</gene>
<dbReference type="Pfam" id="PF09976">
    <property type="entry name" value="TPR_21"/>
    <property type="match status" value="1"/>
</dbReference>
<dbReference type="Pfam" id="PF13424">
    <property type="entry name" value="TPR_12"/>
    <property type="match status" value="1"/>
</dbReference>
<dbReference type="InterPro" id="IPR018704">
    <property type="entry name" value="SecYEG/CpoB_TPR"/>
</dbReference>
<keyword evidence="3" id="KW-0175">Coiled coil</keyword>
<name>A0A0S4N853_9BACT</name>
<keyword evidence="2" id="KW-0802">TPR repeat</keyword>
<evidence type="ECO:0000256" key="3">
    <source>
        <dbReference type="SAM" id="Coils"/>
    </source>
</evidence>
<feature type="repeat" description="TPR" evidence="2">
    <location>
        <begin position="840"/>
        <end position="873"/>
    </location>
</feature>
<feature type="repeat" description="TPR" evidence="2">
    <location>
        <begin position="99"/>
        <end position="132"/>
    </location>
</feature>
<dbReference type="InterPro" id="IPR019734">
    <property type="entry name" value="TPR_rpt"/>
</dbReference>
<dbReference type="STRING" id="1643428.GCA_001442855_01451"/>
<feature type="repeat" description="TPR" evidence="2">
    <location>
        <begin position="1100"/>
        <end position="1133"/>
    </location>
</feature>
<reference evidence="8" key="1">
    <citation type="submission" date="2015-11" db="EMBL/GenBank/DDBJ databases">
        <authorList>
            <person name="Varghese N."/>
        </authorList>
    </citation>
    <scope>NUCLEOTIDE SEQUENCE [LARGE SCALE GENOMIC DNA]</scope>
</reference>
<dbReference type="Proteomes" id="UP000320623">
    <property type="component" value="Unassembled WGS sequence"/>
</dbReference>
<feature type="repeat" description="TPR" evidence="2">
    <location>
        <begin position="62"/>
        <end position="95"/>
    </location>
</feature>